<organism evidence="2 3">
    <name type="scientific">Polistes dominula</name>
    <name type="common">European paper wasp</name>
    <name type="synonym">Vespa dominula</name>
    <dbReference type="NCBI Taxonomy" id="743375"/>
    <lineage>
        <taxon>Eukaryota</taxon>
        <taxon>Metazoa</taxon>
        <taxon>Ecdysozoa</taxon>
        <taxon>Arthropoda</taxon>
        <taxon>Hexapoda</taxon>
        <taxon>Insecta</taxon>
        <taxon>Pterygota</taxon>
        <taxon>Neoptera</taxon>
        <taxon>Endopterygota</taxon>
        <taxon>Hymenoptera</taxon>
        <taxon>Apocrita</taxon>
        <taxon>Aculeata</taxon>
        <taxon>Vespoidea</taxon>
        <taxon>Vespidae</taxon>
        <taxon>Polistinae</taxon>
        <taxon>Polistini</taxon>
        <taxon>Polistes</taxon>
    </lineage>
</organism>
<evidence type="ECO:0000313" key="3">
    <source>
        <dbReference type="RefSeq" id="XP_015179604.1"/>
    </source>
</evidence>
<protein>
    <submittedName>
        <fullName evidence="3">Uncharacterized protein LOC107068069</fullName>
    </submittedName>
</protein>
<proteinExistence type="predicted"/>
<dbReference type="Proteomes" id="UP000694924">
    <property type="component" value="Unplaced"/>
</dbReference>
<sequence length="230" mass="26191">MKWYYLVLALIALTRADNAVQTTEYTNFNCPELNSQEEIDLDKIMGKWYVVEILEHRNDPMRPMNSDRVVLDSCPTVQLHSHEYSSLTLLWTETAGNLEYTFRISDISRRPGFWTSSYLQNGTLAEKKYRQFTGCVHVMKAVASDMVLTFCSRYPTSQLYSLLLSREHTLGEADRRGVHNLLGRRGLKIVVTRETCVNGAAGWRRAMVDLVTSTTLLALLSSAILSRSSQ</sequence>
<keyword evidence="1" id="KW-0732">Signal</keyword>
<accession>A0ABM1IHB7</accession>
<dbReference type="GeneID" id="107068069"/>
<dbReference type="PROSITE" id="PS00213">
    <property type="entry name" value="LIPOCALIN"/>
    <property type="match status" value="1"/>
</dbReference>
<gene>
    <name evidence="3" type="primary">LOC107068069</name>
</gene>
<evidence type="ECO:0000256" key="1">
    <source>
        <dbReference type="SAM" id="SignalP"/>
    </source>
</evidence>
<reference evidence="3" key="1">
    <citation type="submission" date="2025-08" db="UniProtKB">
        <authorList>
            <consortium name="RefSeq"/>
        </authorList>
    </citation>
    <scope>IDENTIFICATION</scope>
    <source>
        <tissue evidence="3">Whole body</tissue>
    </source>
</reference>
<dbReference type="InterPro" id="IPR012674">
    <property type="entry name" value="Calycin"/>
</dbReference>
<keyword evidence="2" id="KW-1185">Reference proteome</keyword>
<dbReference type="Gene3D" id="2.40.128.20">
    <property type="match status" value="1"/>
</dbReference>
<feature type="chain" id="PRO_5047042194" evidence="1">
    <location>
        <begin position="17"/>
        <end position="230"/>
    </location>
</feature>
<name>A0ABM1IHB7_POLDO</name>
<dbReference type="InterPro" id="IPR022272">
    <property type="entry name" value="Lipocalin_CS"/>
</dbReference>
<dbReference type="RefSeq" id="XP_015179604.1">
    <property type="nucleotide sequence ID" value="XM_015324118.1"/>
</dbReference>
<dbReference type="SUPFAM" id="SSF50814">
    <property type="entry name" value="Lipocalins"/>
    <property type="match status" value="1"/>
</dbReference>
<evidence type="ECO:0000313" key="2">
    <source>
        <dbReference type="Proteomes" id="UP000694924"/>
    </source>
</evidence>
<feature type="signal peptide" evidence="1">
    <location>
        <begin position="1"/>
        <end position="16"/>
    </location>
</feature>